<dbReference type="Gene3D" id="1.10.150.240">
    <property type="entry name" value="Putative phosphatase, domain 2"/>
    <property type="match status" value="1"/>
</dbReference>
<evidence type="ECO:0000313" key="1">
    <source>
        <dbReference type="EMBL" id="KAE9408980.1"/>
    </source>
</evidence>
<dbReference type="SUPFAM" id="SSF56784">
    <property type="entry name" value="HAD-like"/>
    <property type="match status" value="1"/>
</dbReference>
<proteinExistence type="predicted"/>
<dbReference type="FunFam" id="1.10.150.240:FF:000001">
    <property type="entry name" value="Haloacid dehalogenase-like hydrolase domain"/>
    <property type="match status" value="1"/>
</dbReference>
<evidence type="ECO:0000313" key="2">
    <source>
        <dbReference type="Proteomes" id="UP000799118"/>
    </source>
</evidence>
<dbReference type="AlphaFoldDB" id="A0A6A4IG74"/>
<dbReference type="GO" id="GO:0016791">
    <property type="term" value="F:phosphatase activity"/>
    <property type="evidence" value="ECO:0007669"/>
    <property type="project" value="TreeGrafter"/>
</dbReference>
<protein>
    <recommendedName>
        <fullName evidence="3">HAD-like protein</fullName>
    </recommendedName>
</protein>
<evidence type="ECO:0008006" key="3">
    <source>
        <dbReference type="Google" id="ProtNLM"/>
    </source>
</evidence>
<organism evidence="1 2">
    <name type="scientific">Gymnopus androsaceus JB14</name>
    <dbReference type="NCBI Taxonomy" id="1447944"/>
    <lineage>
        <taxon>Eukaryota</taxon>
        <taxon>Fungi</taxon>
        <taxon>Dikarya</taxon>
        <taxon>Basidiomycota</taxon>
        <taxon>Agaricomycotina</taxon>
        <taxon>Agaricomycetes</taxon>
        <taxon>Agaricomycetidae</taxon>
        <taxon>Agaricales</taxon>
        <taxon>Marasmiineae</taxon>
        <taxon>Omphalotaceae</taxon>
        <taxon>Gymnopus</taxon>
    </lineage>
</organism>
<gene>
    <name evidence="1" type="ORF">BT96DRAFT_1095342</name>
</gene>
<dbReference type="PANTHER" id="PTHR18901:SF38">
    <property type="entry name" value="PSEUDOURIDINE-5'-PHOSPHATASE"/>
    <property type="match status" value="1"/>
</dbReference>
<keyword evidence="2" id="KW-1185">Reference proteome</keyword>
<dbReference type="EMBL" id="ML769389">
    <property type="protein sequence ID" value="KAE9408980.1"/>
    <property type="molecule type" value="Genomic_DNA"/>
</dbReference>
<dbReference type="Proteomes" id="UP000799118">
    <property type="component" value="Unassembled WGS sequence"/>
</dbReference>
<name>A0A6A4IG74_9AGAR</name>
<dbReference type="InterPro" id="IPR036412">
    <property type="entry name" value="HAD-like_sf"/>
</dbReference>
<dbReference type="InterPro" id="IPR023198">
    <property type="entry name" value="PGP-like_dom2"/>
</dbReference>
<accession>A0A6A4IG74</accession>
<dbReference type="OrthoDB" id="40579at2759"/>
<reference evidence="1" key="1">
    <citation type="journal article" date="2019" name="Environ. Microbiol.">
        <title>Fungal ecological strategies reflected in gene transcription - a case study of two litter decomposers.</title>
        <authorList>
            <person name="Barbi F."/>
            <person name="Kohler A."/>
            <person name="Barry K."/>
            <person name="Baskaran P."/>
            <person name="Daum C."/>
            <person name="Fauchery L."/>
            <person name="Ihrmark K."/>
            <person name="Kuo A."/>
            <person name="LaButti K."/>
            <person name="Lipzen A."/>
            <person name="Morin E."/>
            <person name="Grigoriev I.V."/>
            <person name="Henrissat B."/>
            <person name="Lindahl B."/>
            <person name="Martin F."/>
        </authorList>
    </citation>
    <scope>NUCLEOTIDE SEQUENCE</scope>
    <source>
        <strain evidence="1">JB14</strain>
    </source>
</reference>
<sequence>MSSKPAVEYVIFDLDGLMIDSEKIYTDVSTNEILGKYGKEMTWDIKAGCMGKPEKEASLHLLSFFPDIPITSESLIS</sequence>
<dbReference type="PANTHER" id="PTHR18901">
    <property type="entry name" value="2-DEOXYGLUCOSE-6-PHOSPHATE PHOSPHATASE 2"/>
    <property type="match status" value="1"/>
</dbReference>